<evidence type="ECO:0000313" key="3">
    <source>
        <dbReference type="Proteomes" id="UP000747399"/>
    </source>
</evidence>
<protein>
    <recommendedName>
        <fullName evidence="4">F-box domain-containing protein</fullName>
    </recommendedName>
</protein>
<gene>
    <name evidence="2" type="ORF">Vafri_18948</name>
</gene>
<feature type="compositionally biased region" description="Polar residues" evidence="1">
    <location>
        <begin position="109"/>
        <end position="118"/>
    </location>
</feature>
<feature type="compositionally biased region" description="Low complexity" evidence="1">
    <location>
        <begin position="68"/>
        <end position="86"/>
    </location>
</feature>
<comment type="caution">
    <text evidence="2">The sequence shown here is derived from an EMBL/GenBank/DDBJ whole genome shotgun (WGS) entry which is preliminary data.</text>
</comment>
<organism evidence="2 3">
    <name type="scientific">Volvox africanus</name>
    <dbReference type="NCBI Taxonomy" id="51714"/>
    <lineage>
        <taxon>Eukaryota</taxon>
        <taxon>Viridiplantae</taxon>
        <taxon>Chlorophyta</taxon>
        <taxon>core chlorophytes</taxon>
        <taxon>Chlorophyceae</taxon>
        <taxon>CS clade</taxon>
        <taxon>Chlamydomonadales</taxon>
        <taxon>Volvocaceae</taxon>
        <taxon>Volvox</taxon>
    </lineage>
</organism>
<dbReference type="Proteomes" id="UP000747399">
    <property type="component" value="Unassembled WGS sequence"/>
</dbReference>
<proteinExistence type="predicted"/>
<feature type="non-terminal residue" evidence="2">
    <location>
        <position position="1"/>
    </location>
</feature>
<keyword evidence="3" id="KW-1185">Reference proteome</keyword>
<accession>A0A8J4BTK7</accession>
<dbReference type="AlphaFoldDB" id="A0A8J4BTK7"/>
<feature type="region of interest" description="Disordered" evidence="1">
    <location>
        <begin position="68"/>
        <end position="189"/>
    </location>
</feature>
<feature type="region of interest" description="Disordered" evidence="1">
    <location>
        <begin position="1"/>
        <end position="37"/>
    </location>
</feature>
<sequence>MEIQPIDEQADGAFNPREGLSSSLSSLSREPSDASSHFSELFNAWQAELELMQGVGIAQIPQRASASAGAGASTSTGDAGIGVDDSGAGGSGSGSDTGSSTPSGCCSPNLIQARSTPSLLPMKPGRSSTSTSTPATATTAQSTMVSSPRTPRPPPRTPLAASFGASSRGGCYSARSSVSRATGSHPREGQRRAAFIAGSIASAVQRKPGSSRTPGRDILLPRLPAPALDRIVPALPPATRAALRGTCKALRTVVDTHTHSLTLRPDRRAADDLNRRGTKAFLVFPALRCVTVILAGSCSGPKTAAAAAAGTTSPAAATATATAARTSSAAAGSTARSRRCAAACAKEGEAVASASPPLPLSGWLVVCGVGRCLTSLQMHVGDIALVEDLAMSMTHPHLQRLELFIGRTGNPHGSPPVVQFMAGMFPGLRHLGMTWSGGSQDAISGGGAAAAAGAGA</sequence>
<name>A0A8J4BTK7_9CHLO</name>
<dbReference type="EMBL" id="BNCO01000073">
    <property type="protein sequence ID" value="GIL65149.1"/>
    <property type="molecule type" value="Genomic_DNA"/>
</dbReference>
<feature type="compositionally biased region" description="Low complexity" evidence="1">
    <location>
        <begin position="127"/>
        <end position="143"/>
    </location>
</feature>
<evidence type="ECO:0000313" key="2">
    <source>
        <dbReference type="EMBL" id="GIL65149.1"/>
    </source>
</evidence>
<reference evidence="2" key="1">
    <citation type="journal article" date="2021" name="Proc. Natl. Acad. Sci. U.S.A.">
        <title>Three genomes in the algal genus Volvox reveal the fate of a haploid sex-determining region after a transition to homothallism.</title>
        <authorList>
            <person name="Yamamoto K."/>
            <person name="Hamaji T."/>
            <person name="Kawai-Toyooka H."/>
            <person name="Matsuzaki R."/>
            <person name="Takahashi F."/>
            <person name="Nishimura Y."/>
            <person name="Kawachi M."/>
            <person name="Noguchi H."/>
            <person name="Minakuchi Y."/>
            <person name="Umen J.G."/>
            <person name="Toyoda A."/>
            <person name="Nozaki H."/>
        </authorList>
    </citation>
    <scope>NUCLEOTIDE SEQUENCE</scope>
    <source>
        <strain evidence="2">NIES-3780</strain>
    </source>
</reference>
<feature type="compositionally biased region" description="Low complexity" evidence="1">
    <location>
        <begin position="96"/>
        <end position="108"/>
    </location>
</feature>
<feature type="compositionally biased region" description="Low complexity" evidence="1">
    <location>
        <begin position="20"/>
        <end position="36"/>
    </location>
</feature>
<evidence type="ECO:0008006" key="4">
    <source>
        <dbReference type="Google" id="ProtNLM"/>
    </source>
</evidence>
<evidence type="ECO:0000256" key="1">
    <source>
        <dbReference type="SAM" id="MobiDB-lite"/>
    </source>
</evidence>